<dbReference type="InterPro" id="IPR001441">
    <property type="entry name" value="UPP_synth-like"/>
</dbReference>
<dbReference type="Proteomes" id="UP000076400">
    <property type="component" value="Unassembled WGS sequence"/>
</dbReference>
<dbReference type="CDD" id="cd00475">
    <property type="entry name" value="Cis_IPPS"/>
    <property type="match status" value="1"/>
</dbReference>
<proteinExistence type="inferred from homology"/>
<evidence type="ECO:0000256" key="1">
    <source>
        <dbReference type="ARBA" id="ARBA00022679"/>
    </source>
</evidence>
<reference evidence="3 4" key="1">
    <citation type="submission" date="2015-12" db="EMBL/GenBank/DDBJ databases">
        <title>Genome sequence of Oceanibaculum pacificum MCCC 1A02656.</title>
        <authorList>
            <person name="Lu L."/>
            <person name="Lai Q."/>
            <person name="Shao Z."/>
            <person name="Qian P."/>
        </authorList>
    </citation>
    <scope>NUCLEOTIDE SEQUENCE [LARGE SCALE GENOMIC DNA]</scope>
    <source>
        <strain evidence="3 4">MCCC 1A02656</strain>
    </source>
</reference>
<keyword evidence="4" id="KW-1185">Reference proteome</keyword>
<dbReference type="InterPro" id="IPR036424">
    <property type="entry name" value="UPP_synth-like_sf"/>
</dbReference>
<dbReference type="AlphaFoldDB" id="A0A154W0Y6"/>
<feature type="binding site" evidence="2">
    <location>
        <begin position="195"/>
        <end position="197"/>
    </location>
    <ligand>
        <name>substrate</name>
    </ligand>
</feature>
<dbReference type="GO" id="GO:0016094">
    <property type="term" value="P:polyprenol biosynthetic process"/>
    <property type="evidence" value="ECO:0007669"/>
    <property type="project" value="TreeGrafter"/>
</dbReference>
<dbReference type="NCBIfam" id="NF011405">
    <property type="entry name" value="PRK14830.1"/>
    <property type="match status" value="1"/>
</dbReference>
<dbReference type="PANTHER" id="PTHR10291:SF0">
    <property type="entry name" value="DEHYDRODOLICHYL DIPHOSPHATE SYNTHASE 2"/>
    <property type="match status" value="1"/>
</dbReference>
<feature type="binding site" evidence="2">
    <location>
        <position position="38"/>
    </location>
    <ligand>
        <name>substrate</name>
    </ligand>
</feature>
<protein>
    <recommendedName>
        <fullName evidence="2">Isoprenyl transferase</fullName>
        <ecNumber evidence="2">2.5.1.-</ecNumber>
    </recommendedName>
</protein>
<dbReference type="FunFam" id="3.40.1180.10:FF:000001">
    <property type="entry name" value="(2E,6E)-farnesyl-diphosphate-specific ditrans,polycis-undecaprenyl-diphosphate synthase"/>
    <property type="match status" value="1"/>
</dbReference>
<feature type="binding site" evidence="2">
    <location>
        <position position="189"/>
    </location>
    <ligand>
        <name>substrate</name>
    </ligand>
</feature>
<comment type="subunit">
    <text evidence="2">Homodimer.</text>
</comment>
<dbReference type="HAMAP" id="MF_01139">
    <property type="entry name" value="ISPT"/>
    <property type="match status" value="1"/>
</dbReference>
<comment type="function">
    <text evidence="2">Catalyzes the condensation of isopentenyl diphosphate (IPP) with allylic pyrophosphates generating different type of terpenoids.</text>
</comment>
<dbReference type="GO" id="GO:0008834">
    <property type="term" value="F:ditrans,polycis-undecaprenyl-diphosphate synthase [(2E,6E)-farnesyl-diphosphate specific] activity"/>
    <property type="evidence" value="ECO:0007669"/>
    <property type="project" value="TreeGrafter"/>
</dbReference>
<evidence type="ECO:0000256" key="2">
    <source>
        <dbReference type="HAMAP-Rule" id="MF_01139"/>
    </source>
</evidence>
<comment type="cofactor">
    <cofactor evidence="2">
        <name>Mg(2+)</name>
        <dbReference type="ChEBI" id="CHEBI:18420"/>
    </cofactor>
    <text evidence="2">Binds 2 magnesium ions per subunit.</text>
</comment>
<feature type="active site" description="Proton acceptor" evidence="2">
    <location>
        <position position="69"/>
    </location>
</feature>
<dbReference type="GO" id="GO:0005829">
    <property type="term" value="C:cytosol"/>
    <property type="evidence" value="ECO:0007669"/>
    <property type="project" value="TreeGrafter"/>
</dbReference>
<dbReference type="Gene3D" id="3.40.1180.10">
    <property type="entry name" value="Decaprenyl diphosphate synthase-like"/>
    <property type="match status" value="1"/>
</dbReference>
<feature type="binding site" evidence="2">
    <location>
        <begin position="66"/>
        <end position="68"/>
    </location>
    <ligand>
        <name>substrate</name>
    </ligand>
</feature>
<dbReference type="EMBL" id="LPXN01000118">
    <property type="protein sequence ID" value="KZD07186.1"/>
    <property type="molecule type" value="Genomic_DNA"/>
</dbReference>
<name>A0A154W0Y6_9PROT</name>
<dbReference type="InterPro" id="IPR018520">
    <property type="entry name" value="UPP_synth-like_CS"/>
</dbReference>
<feature type="binding site" evidence="2">
    <location>
        <position position="21"/>
    </location>
    <ligand>
        <name>Mg(2+)</name>
        <dbReference type="ChEBI" id="CHEBI:18420"/>
    </ligand>
</feature>
<dbReference type="RefSeq" id="WP_067557213.1">
    <property type="nucleotide sequence ID" value="NZ_LPXN01000118.1"/>
</dbReference>
<organism evidence="3 4">
    <name type="scientific">Oceanibaculum pacificum</name>
    <dbReference type="NCBI Taxonomy" id="580166"/>
    <lineage>
        <taxon>Bacteria</taxon>
        <taxon>Pseudomonadati</taxon>
        <taxon>Pseudomonadota</taxon>
        <taxon>Alphaproteobacteria</taxon>
        <taxon>Rhodospirillales</taxon>
        <taxon>Oceanibaculaceae</taxon>
        <taxon>Oceanibaculum</taxon>
    </lineage>
</organism>
<dbReference type="GO" id="GO:0000287">
    <property type="term" value="F:magnesium ion binding"/>
    <property type="evidence" value="ECO:0007669"/>
    <property type="project" value="UniProtKB-UniRule"/>
</dbReference>
<dbReference type="STRING" id="580166.AUP43_10325"/>
<comment type="similarity">
    <text evidence="2">Belongs to the UPP synthase family.</text>
</comment>
<gene>
    <name evidence="3" type="ORF">AUP43_10325</name>
</gene>
<dbReference type="PROSITE" id="PS01066">
    <property type="entry name" value="UPP_SYNTHASE"/>
    <property type="match status" value="1"/>
</dbReference>
<dbReference type="EC" id="2.5.1.-" evidence="2"/>
<evidence type="ECO:0000313" key="3">
    <source>
        <dbReference type="EMBL" id="KZD07186.1"/>
    </source>
</evidence>
<feature type="binding site" evidence="2">
    <location>
        <position position="26"/>
    </location>
    <ligand>
        <name>substrate</name>
    </ligand>
</feature>
<comment type="caution">
    <text evidence="3">The sequence shown here is derived from an EMBL/GenBank/DDBJ whole genome shotgun (WGS) entry which is preliminary data.</text>
</comment>
<dbReference type="SUPFAM" id="SSF64005">
    <property type="entry name" value="Undecaprenyl diphosphate synthase"/>
    <property type="match status" value="1"/>
</dbReference>
<dbReference type="NCBIfam" id="TIGR00055">
    <property type="entry name" value="uppS"/>
    <property type="match status" value="1"/>
</dbReference>
<keyword evidence="2" id="KW-0479">Metal-binding</keyword>
<accession>A0A154W0Y6</accession>
<feature type="binding site" evidence="2">
    <location>
        <position position="70"/>
    </location>
    <ligand>
        <name>substrate</name>
    </ligand>
</feature>
<feature type="binding site" evidence="2">
    <location>
        <begin position="22"/>
        <end position="25"/>
    </location>
    <ligand>
        <name>substrate</name>
    </ligand>
</feature>
<dbReference type="PANTHER" id="PTHR10291">
    <property type="entry name" value="DEHYDRODOLICHYL DIPHOSPHATE SYNTHASE FAMILY MEMBER"/>
    <property type="match status" value="1"/>
</dbReference>
<dbReference type="NCBIfam" id="NF011408">
    <property type="entry name" value="PRK14834.1"/>
    <property type="match status" value="1"/>
</dbReference>
<sequence>MAVVEKTQAPQPPAHVAIIMDGNGRWAMARGLPRAAGHRQGAEAVRRAVRSAAELGVGYLTLFGFSSENWRRPLSEVDDLMGLLRFYLRREIAELHANNVRLRVIGDRGKLPADIVALIENAEALTAGNGGLSLIIALSYGSRQEIAEAMRRIAQKVAAGDLAPAQIDEELVGAHLQTADIPDPDLIVRTSGEKRISNFLLWQAAYAEFVFLDTLWPDFAHEHFEEAIREFHRRERRYGAAVG</sequence>
<keyword evidence="1 2" id="KW-0808">Transferase</keyword>
<dbReference type="OrthoDB" id="4191603at2"/>
<feature type="binding site" evidence="2">
    <location>
        <position position="34"/>
    </location>
    <ligand>
        <name>substrate</name>
    </ligand>
</feature>
<keyword evidence="2" id="KW-0460">Magnesium</keyword>
<feature type="binding site" evidence="2">
    <location>
        <position position="208"/>
    </location>
    <ligand>
        <name>Mg(2+)</name>
        <dbReference type="ChEBI" id="CHEBI:18420"/>
    </ligand>
</feature>
<feature type="active site" evidence="2">
    <location>
        <position position="21"/>
    </location>
</feature>
<feature type="binding site" evidence="2">
    <location>
        <position position="72"/>
    </location>
    <ligand>
        <name>substrate</name>
    </ligand>
</feature>
<dbReference type="Pfam" id="PF01255">
    <property type="entry name" value="Prenyltransf"/>
    <property type="match status" value="1"/>
</dbReference>
<evidence type="ECO:0000313" key="4">
    <source>
        <dbReference type="Proteomes" id="UP000076400"/>
    </source>
</evidence>